<keyword evidence="2" id="KW-1185">Reference proteome</keyword>
<sequence>MTSLGKRYERLNKIPEELRIYSTLPAPVPEQVPSQAQEEKGSIRIWDLLHDMFGDQAFQRWNDIHTVGIDPRVSYLVMASMIKISENARFNLKLKKLIAEHPDQEKLQSKKVKLEAIGYMEKTQSNPENTVSIHTTGKMSLGFLLLPTNDRRETILARIHAITEAEGITLIETNDNLERIRTFLKLKNVALNVVIIGKHKKVSIEQLEALVVALDNKGNSHIVRVLSASAVYQAILSPLIFPDSGRLLMEEETNNQSFSLKCVRNGNYDEILDLEAYVRKLSTMHPKSNWREILTKLWHITK</sequence>
<dbReference type="EMBL" id="BQNB010017689">
    <property type="protein sequence ID" value="GJT66147.1"/>
    <property type="molecule type" value="Genomic_DNA"/>
</dbReference>
<accession>A0ABQ5FTZ2</accession>
<name>A0ABQ5FTZ2_9ASTR</name>
<dbReference type="Proteomes" id="UP001151760">
    <property type="component" value="Unassembled WGS sequence"/>
</dbReference>
<evidence type="ECO:0000313" key="2">
    <source>
        <dbReference type="Proteomes" id="UP001151760"/>
    </source>
</evidence>
<dbReference type="InterPro" id="IPR007255">
    <property type="entry name" value="COG8"/>
</dbReference>
<proteinExistence type="predicted"/>
<comment type="caution">
    <text evidence="1">The sequence shown here is derived from an EMBL/GenBank/DDBJ whole genome shotgun (WGS) entry which is preliminary data.</text>
</comment>
<protein>
    <submittedName>
        <fullName evidence="1">Copia protein</fullName>
    </submittedName>
</protein>
<reference evidence="1" key="1">
    <citation type="journal article" date="2022" name="Int. J. Mol. Sci.">
        <title>Draft Genome of Tanacetum Coccineum: Genomic Comparison of Closely Related Tanacetum-Family Plants.</title>
        <authorList>
            <person name="Yamashiro T."/>
            <person name="Shiraishi A."/>
            <person name="Nakayama K."/>
            <person name="Satake H."/>
        </authorList>
    </citation>
    <scope>NUCLEOTIDE SEQUENCE</scope>
</reference>
<evidence type="ECO:0000313" key="1">
    <source>
        <dbReference type="EMBL" id="GJT66147.1"/>
    </source>
</evidence>
<organism evidence="1 2">
    <name type="scientific">Tanacetum coccineum</name>
    <dbReference type="NCBI Taxonomy" id="301880"/>
    <lineage>
        <taxon>Eukaryota</taxon>
        <taxon>Viridiplantae</taxon>
        <taxon>Streptophyta</taxon>
        <taxon>Embryophyta</taxon>
        <taxon>Tracheophyta</taxon>
        <taxon>Spermatophyta</taxon>
        <taxon>Magnoliopsida</taxon>
        <taxon>eudicotyledons</taxon>
        <taxon>Gunneridae</taxon>
        <taxon>Pentapetalae</taxon>
        <taxon>asterids</taxon>
        <taxon>campanulids</taxon>
        <taxon>Asterales</taxon>
        <taxon>Asteraceae</taxon>
        <taxon>Asteroideae</taxon>
        <taxon>Anthemideae</taxon>
        <taxon>Anthemidinae</taxon>
        <taxon>Tanacetum</taxon>
    </lineage>
</organism>
<dbReference type="Pfam" id="PF04124">
    <property type="entry name" value="Dor1"/>
    <property type="match status" value="1"/>
</dbReference>
<gene>
    <name evidence="1" type="ORF">Tco_1017627</name>
</gene>
<reference evidence="1" key="2">
    <citation type="submission" date="2022-01" db="EMBL/GenBank/DDBJ databases">
        <authorList>
            <person name="Yamashiro T."/>
            <person name="Shiraishi A."/>
            <person name="Satake H."/>
            <person name="Nakayama K."/>
        </authorList>
    </citation>
    <scope>NUCLEOTIDE SEQUENCE</scope>
</reference>